<comment type="caution">
    <text evidence="7">The sequence shown here is derived from an EMBL/GenBank/DDBJ whole genome shotgun (WGS) entry which is preliminary data.</text>
</comment>
<evidence type="ECO:0000256" key="4">
    <source>
        <dbReference type="ARBA" id="ARBA00023136"/>
    </source>
</evidence>
<dbReference type="PANTHER" id="PTHR30026">
    <property type="entry name" value="OUTER MEMBRANE PROTEIN TOLC"/>
    <property type="match status" value="1"/>
</dbReference>
<accession>A0A511BQ03</accession>
<evidence type="ECO:0008006" key="9">
    <source>
        <dbReference type="Google" id="ProtNLM"/>
    </source>
</evidence>
<dbReference type="GO" id="GO:1990281">
    <property type="term" value="C:efflux pump complex"/>
    <property type="evidence" value="ECO:0007669"/>
    <property type="project" value="TreeGrafter"/>
</dbReference>
<organism evidence="7 8">
    <name type="scientific">Swaminathania salitolerans</name>
    <dbReference type="NCBI Taxonomy" id="182838"/>
    <lineage>
        <taxon>Bacteria</taxon>
        <taxon>Pseudomonadati</taxon>
        <taxon>Pseudomonadota</taxon>
        <taxon>Alphaproteobacteria</taxon>
        <taxon>Acetobacterales</taxon>
        <taxon>Acetobacteraceae</taxon>
        <taxon>Swaminathania</taxon>
    </lineage>
</organism>
<dbReference type="GO" id="GO:0015562">
    <property type="term" value="F:efflux transmembrane transporter activity"/>
    <property type="evidence" value="ECO:0007669"/>
    <property type="project" value="InterPro"/>
</dbReference>
<keyword evidence="3" id="KW-0812">Transmembrane</keyword>
<dbReference type="EMBL" id="BJVC01000002">
    <property type="protein sequence ID" value="GEL01923.1"/>
    <property type="molecule type" value="Genomic_DNA"/>
</dbReference>
<dbReference type="InterPro" id="IPR051906">
    <property type="entry name" value="TolC-like"/>
</dbReference>
<gene>
    <name evidence="7" type="ORF">SSA02_10860</name>
</gene>
<dbReference type="AlphaFoldDB" id="A0A511BQ03"/>
<keyword evidence="6" id="KW-0175">Coiled coil</keyword>
<dbReference type="SUPFAM" id="SSF56954">
    <property type="entry name" value="Outer membrane efflux proteins (OEP)"/>
    <property type="match status" value="1"/>
</dbReference>
<name>A0A511BQ03_9PROT</name>
<proteinExistence type="predicted"/>
<evidence type="ECO:0000256" key="1">
    <source>
        <dbReference type="ARBA" id="ARBA00004442"/>
    </source>
</evidence>
<sequence>MRAAWVRDPSNRSFSIDAKASHANAGAAESWFPGGPIVSGEYLDDHFIGSNLGYTTYQGAISVPLWLPGQGTATMRSALADEAVSRARINVQRLLVAVRVLDLASSATLLQKKIGNLRATSTILQRVVHSAQDGLRAGEIASSDFDAVVGEKGDVDSRIAEAEQALESTRAELEALTGSDDIPDILSLDGRILGTQRLALDPSRDPRLIMASALVKSAKASYNLARHSYMPNPTLGVQVTKQGQYGSPWDTQVGAQFSVALPSEARNTPIVMKEVKAMGAAERDATLAKRKVTVEYRQTRARLSSALVMLKHTNTARQALDQRAADLERAWRVGEAPVIEYLRARRSALESGQRAAEADVIWHAAMIRMSLMAGNYP</sequence>
<keyword evidence="2" id="KW-1134">Transmembrane beta strand</keyword>
<dbReference type="Proteomes" id="UP000321405">
    <property type="component" value="Unassembled WGS sequence"/>
</dbReference>
<dbReference type="GO" id="GO:0009279">
    <property type="term" value="C:cell outer membrane"/>
    <property type="evidence" value="ECO:0007669"/>
    <property type="project" value="UniProtKB-SubCell"/>
</dbReference>
<keyword evidence="5" id="KW-0998">Cell outer membrane</keyword>
<evidence type="ECO:0000313" key="7">
    <source>
        <dbReference type="EMBL" id="GEL01923.1"/>
    </source>
</evidence>
<evidence type="ECO:0000256" key="3">
    <source>
        <dbReference type="ARBA" id="ARBA00022692"/>
    </source>
</evidence>
<evidence type="ECO:0000256" key="5">
    <source>
        <dbReference type="ARBA" id="ARBA00023237"/>
    </source>
</evidence>
<reference evidence="7 8" key="1">
    <citation type="submission" date="2019-07" db="EMBL/GenBank/DDBJ databases">
        <title>Whole genome shotgun sequence of Swaminathania salitolerans NBRC 104436.</title>
        <authorList>
            <person name="Hosoyama A."/>
            <person name="Uohara A."/>
            <person name="Ohji S."/>
            <person name="Ichikawa N."/>
        </authorList>
    </citation>
    <scope>NUCLEOTIDE SEQUENCE [LARGE SCALE GENOMIC DNA]</scope>
    <source>
        <strain evidence="7 8">NBRC 104436</strain>
    </source>
</reference>
<keyword evidence="4" id="KW-0472">Membrane</keyword>
<comment type="subcellular location">
    <subcellularLocation>
        <location evidence="1">Cell outer membrane</location>
    </subcellularLocation>
</comment>
<keyword evidence="8" id="KW-1185">Reference proteome</keyword>
<feature type="coiled-coil region" evidence="6">
    <location>
        <begin position="152"/>
        <end position="179"/>
    </location>
</feature>
<dbReference type="PANTHER" id="PTHR30026:SF20">
    <property type="entry name" value="OUTER MEMBRANE PROTEIN TOLC"/>
    <property type="match status" value="1"/>
</dbReference>
<dbReference type="Gene3D" id="1.20.1600.10">
    <property type="entry name" value="Outer membrane efflux proteins (OEP)"/>
    <property type="match status" value="1"/>
</dbReference>
<evidence type="ECO:0000313" key="8">
    <source>
        <dbReference type="Proteomes" id="UP000321405"/>
    </source>
</evidence>
<evidence type="ECO:0000256" key="6">
    <source>
        <dbReference type="SAM" id="Coils"/>
    </source>
</evidence>
<protein>
    <recommendedName>
        <fullName evidence="9">Transporter</fullName>
    </recommendedName>
</protein>
<evidence type="ECO:0000256" key="2">
    <source>
        <dbReference type="ARBA" id="ARBA00022452"/>
    </source>
</evidence>
<dbReference type="GO" id="GO:0015288">
    <property type="term" value="F:porin activity"/>
    <property type="evidence" value="ECO:0007669"/>
    <property type="project" value="TreeGrafter"/>
</dbReference>